<keyword evidence="2" id="KW-1003">Cell membrane</keyword>
<proteinExistence type="predicted"/>
<keyword evidence="4 10" id="KW-0808">Transferase</keyword>
<dbReference type="GO" id="GO:0010041">
    <property type="term" value="P:response to iron(III) ion"/>
    <property type="evidence" value="ECO:0007669"/>
    <property type="project" value="TreeGrafter"/>
</dbReference>
<organism evidence="10 11">
    <name type="scientific">Hydrogenothermus marinus</name>
    <dbReference type="NCBI Taxonomy" id="133270"/>
    <lineage>
        <taxon>Bacteria</taxon>
        <taxon>Pseudomonadati</taxon>
        <taxon>Aquificota</taxon>
        <taxon>Aquificia</taxon>
        <taxon>Aquificales</taxon>
        <taxon>Hydrogenothermaceae</taxon>
        <taxon>Hydrogenothermus</taxon>
    </lineage>
</organism>
<keyword evidence="6 8" id="KW-1133">Transmembrane helix</keyword>
<feature type="transmembrane region" description="Helical" evidence="8">
    <location>
        <begin position="296"/>
        <end position="312"/>
    </location>
</feature>
<dbReference type="GO" id="GO:0005886">
    <property type="term" value="C:plasma membrane"/>
    <property type="evidence" value="ECO:0007669"/>
    <property type="project" value="UniProtKB-SubCell"/>
</dbReference>
<dbReference type="PANTHER" id="PTHR33908:SF3">
    <property type="entry name" value="UNDECAPRENYL PHOSPHATE-ALPHA-4-AMINO-4-DEOXY-L-ARABINOSE ARABINOSYL TRANSFERASE"/>
    <property type="match status" value="1"/>
</dbReference>
<evidence type="ECO:0000259" key="9">
    <source>
        <dbReference type="Pfam" id="PF13231"/>
    </source>
</evidence>
<evidence type="ECO:0000256" key="6">
    <source>
        <dbReference type="ARBA" id="ARBA00022989"/>
    </source>
</evidence>
<feature type="transmembrane region" description="Helical" evidence="8">
    <location>
        <begin position="115"/>
        <end position="135"/>
    </location>
</feature>
<evidence type="ECO:0000256" key="3">
    <source>
        <dbReference type="ARBA" id="ARBA00022676"/>
    </source>
</evidence>
<evidence type="ECO:0000313" key="11">
    <source>
        <dbReference type="Proteomes" id="UP000280842"/>
    </source>
</evidence>
<dbReference type="Proteomes" id="UP000280842">
    <property type="component" value="Unassembled WGS sequence"/>
</dbReference>
<dbReference type="RefSeq" id="WP_121922802.1">
    <property type="nucleotide sequence ID" value="NZ_REFO01000011.1"/>
</dbReference>
<name>A0A3M0BQA1_9AQUI</name>
<dbReference type="PANTHER" id="PTHR33908">
    <property type="entry name" value="MANNOSYLTRANSFERASE YKCB-RELATED"/>
    <property type="match status" value="1"/>
</dbReference>
<feature type="transmembrane region" description="Helical" evidence="8">
    <location>
        <begin position="163"/>
        <end position="179"/>
    </location>
</feature>
<dbReference type="GO" id="GO:0016763">
    <property type="term" value="F:pentosyltransferase activity"/>
    <property type="evidence" value="ECO:0007669"/>
    <property type="project" value="TreeGrafter"/>
</dbReference>
<feature type="transmembrane region" description="Helical" evidence="8">
    <location>
        <begin position="345"/>
        <end position="369"/>
    </location>
</feature>
<keyword evidence="5 8" id="KW-0812">Transmembrane</keyword>
<keyword evidence="7 8" id="KW-0472">Membrane</keyword>
<feature type="transmembrane region" description="Helical" evidence="8">
    <location>
        <begin position="318"/>
        <end position="338"/>
    </location>
</feature>
<gene>
    <name evidence="10" type="ORF">CLV39_0660</name>
</gene>
<dbReference type="Pfam" id="PF13231">
    <property type="entry name" value="PMT_2"/>
    <property type="match status" value="1"/>
</dbReference>
<dbReference type="GO" id="GO:0009103">
    <property type="term" value="P:lipopolysaccharide biosynthetic process"/>
    <property type="evidence" value="ECO:0007669"/>
    <property type="project" value="UniProtKB-ARBA"/>
</dbReference>
<keyword evidence="3 10" id="KW-0328">Glycosyltransferase</keyword>
<dbReference type="OrthoDB" id="9775035at2"/>
<dbReference type="EMBL" id="REFO01000011">
    <property type="protein sequence ID" value="RMA97008.1"/>
    <property type="molecule type" value="Genomic_DNA"/>
</dbReference>
<keyword evidence="11" id="KW-1185">Reference proteome</keyword>
<protein>
    <submittedName>
        <fullName evidence="10">Dolichyl-phosphate-mannose-protein mannosyltransferase</fullName>
    </submittedName>
</protein>
<feature type="transmembrane region" description="Helical" evidence="8">
    <location>
        <begin position="141"/>
        <end position="158"/>
    </location>
</feature>
<evidence type="ECO:0000313" key="10">
    <source>
        <dbReference type="EMBL" id="RMA97008.1"/>
    </source>
</evidence>
<evidence type="ECO:0000256" key="7">
    <source>
        <dbReference type="ARBA" id="ARBA00023136"/>
    </source>
</evidence>
<feature type="transmembrane region" description="Helical" evidence="8">
    <location>
        <begin position="209"/>
        <end position="226"/>
    </location>
</feature>
<feature type="transmembrane region" description="Helical" evidence="8">
    <location>
        <begin position="260"/>
        <end position="284"/>
    </location>
</feature>
<reference evidence="10 11" key="1">
    <citation type="submission" date="2018-10" db="EMBL/GenBank/DDBJ databases">
        <title>Genomic Encyclopedia of Archaeal and Bacterial Type Strains, Phase II (KMG-II): from individual species to whole genera.</title>
        <authorList>
            <person name="Goeker M."/>
        </authorList>
    </citation>
    <scope>NUCLEOTIDE SEQUENCE [LARGE SCALE GENOMIC DNA]</scope>
    <source>
        <strain evidence="10 11">VM1</strain>
    </source>
</reference>
<evidence type="ECO:0000256" key="2">
    <source>
        <dbReference type="ARBA" id="ARBA00022475"/>
    </source>
</evidence>
<evidence type="ECO:0000256" key="5">
    <source>
        <dbReference type="ARBA" id="ARBA00022692"/>
    </source>
</evidence>
<dbReference type="AlphaFoldDB" id="A0A3M0BQA1"/>
<comment type="subcellular location">
    <subcellularLocation>
        <location evidence="1">Cell membrane</location>
        <topology evidence="1">Multi-pass membrane protein</topology>
    </subcellularLocation>
</comment>
<evidence type="ECO:0000256" key="1">
    <source>
        <dbReference type="ARBA" id="ARBA00004651"/>
    </source>
</evidence>
<comment type="caution">
    <text evidence="10">The sequence shown here is derived from an EMBL/GenBank/DDBJ whole genome shotgun (WGS) entry which is preliminary data.</text>
</comment>
<dbReference type="InterPro" id="IPR038731">
    <property type="entry name" value="RgtA/B/C-like"/>
</dbReference>
<evidence type="ECO:0000256" key="4">
    <source>
        <dbReference type="ARBA" id="ARBA00022679"/>
    </source>
</evidence>
<feature type="transmembrane region" description="Helical" evidence="8">
    <location>
        <begin position="85"/>
        <end position="103"/>
    </location>
</feature>
<feature type="domain" description="Glycosyltransferase RgtA/B/C/D-like" evidence="9">
    <location>
        <begin position="64"/>
        <end position="223"/>
    </location>
</feature>
<feature type="transmembrane region" description="Helical" evidence="8">
    <location>
        <begin position="12"/>
        <end position="30"/>
    </location>
</feature>
<evidence type="ECO:0000256" key="8">
    <source>
        <dbReference type="SAM" id="Phobius"/>
    </source>
</evidence>
<dbReference type="InterPro" id="IPR050297">
    <property type="entry name" value="LipidA_mod_glycosyltrf_83"/>
</dbReference>
<sequence>MENLLKDKFKFSFLLIILAILSFFPNINFYEFRNEESLRTIVAFEMAYSHNLLQPTFLGDLYFNKPPLFNWFIIFSSYLIPWSELTARIVSIFFVILTLVLIYKFSFKLTKNKEISILASLIYITFVDILFWYGYLAEIDATLAFFVFLMFYFLFWGYKEKKGIFLILAGIITGIAFLLKGFPAYAFFGLSYLALLIYYKDLKGLFNPYIWIGGICSLFIPLIWIFNTANPDIYLQKLFVESFNRVEQSKDFSKFFIHLISYPVLNFKQILPASLFVLIGIFIYRKNLRIPSEIKLLLFIAFINYIPYLISVGSRGRYIIPLFPILAVIFAYLIYSFNKEKIIKIFLYTALSFIIIRFLVGFIGFPIMMKYKESRKKIAYDIAKTIDIRQKIAFDCASEKSICLYLDFIKNKPIFKSSHTKDWKYLITCEEKPQYKIVKSYKFKKKIIKLYER</sequence>
<accession>A0A3M0BQA1</accession>